<reference evidence="2" key="1">
    <citation type="submission" date="2008-01" db="EMBL/GenBank/DDBJ databases">
        <title>Complete sequence of Shewanella halifaxensis HAW-EB4.</title>
        <authorList>
            <consortium name="US DOE Joint Genome Institute"/>
            <person name="Copeland A."/>
            <person name="Lucas S."/>
            <person name="Lapidus A."/>
            <person name="Glavina del Rio T."/>
            <person name="Dalin E."/>
            <person name="Tice H."/>
            <person name="Bruce D."/>
            <person name="Goodwin L."/>
            <person name="Pitluck S."/>
            <person name="Sims D."/>
            <person name="Brettin T."/>
            <person name="Detter J.C."/>
            <person name="Han C."/>
            <person name="Kuske C.R."/>
            <person name="Schmutz J."/>
            <person name="Larimer F."/>
            <person name="Land M."/>
            <person name="Hauser L."/>
            <person name="Kyrpides N."/>
            <person name="Kim E."/>
            <person name="Zhao J.-S."/>
            <person name="Richardson P."/>
        </authorList>
    </citation>
    <scope>NUCLEOTIDE SEQUENCE [LARGE SCALE GENOMIC DNA]</scope>
    <source>
        <strain evidence="2">HAW-EB4</strain>
    </source>
</reference>
<organism evidence="2 3">
    <name type="scientific">Shewanella halifaxensis (strain HAW-EB4)</name>
    <dbReference type="NCBI Taxonomy" id="458817"/>
    <lineage>
        <taxon>Bacteria</taxon>
        <taxon>Pseudomonadati</taxon>
        <taxon>Pseudomonadota</taxon>
        <taxon>Gammaproteobacteria</taxon>
        <taxon>Alteromonadales</taxon>
        <taxon>Shewanellaceae</taxon>
        <taxon>Shewanella</taxon>
    </lineage>
</organism>
<dbReference type="AlphaFoldDB" id="B0TKT1"/>
<dbReference type="KEGG" id="shl:Shal_1315"/>
<gene>
    <name evidence="2" type="ordered locus">Shal_1315</name>
</gene>
<feature type="region of interest" description="Disordered" evidence="1">
    <location>
        <begin position="101"/>
        <end position="128"/>
    </location>
</feature>
<dbReference type="STRING" id="458817.Shal_1315"/>
<evidence type="ECO:0000313" key="2">
    <source>
        <dbReference type="EMBL" id="ABZ75883.1"/>
    </source>
</evidence>
<evidence type="ECO:0000313" key="3">
    <source>
        <dbReference type="Proteomes" id="UP000001317"/>
    </source>
</evidence>
<dbReference type="EMBL" id="CP000931">
    <property type="protein sequence ID" value="ABZ75883.1"/>
    <property type="molecule type" value="Genomic_DNA"/>
</dbReference>
<proteinExistence type="predicted"/>
<accession>B0TKT1</accession>
<sequence length="128" mass="14354">MRHRSWCETLVVQIKLYVEETEMTKFKCESKFGGFSAGYVYEIIDGEKVIKGYIVIDGSGKVVKKGFKSLGDAVQWAKAEYEALRKSFELAIQLEQLSQALEVEPEPEPEPQSPVRKGPTRKGPGSRG</sequence>
<protein>
    <submittedName>
        <fullName evidence="2">Uncharacterized protein</fullName>
    </submittedName>
</protein>
<evidence type="ECO:0000256" key="1">
    <source>
        <dbReference type="SAM" id="MobiDB-lite"/>
    </source>
</evidence>
<dbReference type="Proteomes" id="UP000001317">
    <property type="component" value="Chromosome"/>
</dbReference>
<dbReference type="HOGENOM" id="CLU_1958072_0_0_6"/>
<keyword evidence="3" id="KW-1185">Reference proteome</keyword>
<name>B0TKT1_SHEHH</name>